<dbReference type="SUPFAM" id="SSF53448">
    <property type="entry name" value="Nucleotide-diphospho-sugar transferases"/>
    <property type="match status" value="1"/>
</dbReference>
<feature type="site" description="Positions MEP for the nucleophilic attack" evidence="7">
    <location>
        <position position="212"/>
    </location>
</feature>
<comment type="similarity">
    <text evidence="3 7">Belongs to the IspD/TarI cytidylyltransferase family. IspD subfamily.</text>
</comment>
<dbReference type="InterPro" id="IPR018294">
    <property type="entry name" value="ISPD_synthase_CS"/>
</dbReference>
<dbReference type="InterPro" id="IPR050088">
    <property type="entry name" value="IspD/TarI_cytidylyltransf_bact"/>
</dbReference>
<evidence type="ECO:0000256" key="1">
    <source>
        <dbReference type="ARBA" id="ARBA00001282"/>
    </source>
</evidence>
<dbReference type="RefSeq" id="WP_154526738.1">
    <property type="nucleotide sequence ID" value="NZ_JAXEDB010000090.1"/>
</dbReference>
<comment type="caution">
    <text evidence="8">The sequence shown here is derived from an EMBL/GenBank/DDBJ whole genome shotgun (WGS) entry which is preliminary data.</text>
</comment>
<comment type="function">
    <text evidence="7">Catalyzes the formation of 4-diphosphocytidyl-2-C-methyl-D-erythritol from CTP and 2-C-methyl-D-erythritol 4-phosphate (MEP).</text>
</comment>
<protein>
    <recommendedName>
        <fullName evidence="7">2-C-methyl-D-erythritol 4-phosphate cytidylyltransferase</fullName>
        <ecNumber evidence="7">2.7.7.60</ecNumber>
    </recommendedName>
    <alternativeName>
        <fullName evidence="7">4-diphosphocytidyl-2C-methyl-D-erythritol synthase</fullName>
    </alternativeName>
    <alternativeName>
        <fullName evidence="7">MEP cytidylyltransferase</fullName>
        <shortName evidence="7">MCT</shortName>
    </alternativeName>
</protein>
<accession>A0A6L5X8B4</accession>
<evidence type="ECO:0000256" key="2">
    <source>
        <dbReference type="ARBA" id="ARBA00004787"/>
    </source>
</evidence>
<feature type="site" description="Transition state stabilizer" evidence="7">
    <location>
        <position position="23"/>
    </location>
</feature>
<evidence type="ECO:0000256" key="3">
    <source>
        <dbReference type="ARBA" id="ARBA00009789"/>
    </source>
</evidence>
<keyword evidence="4 7" id="KW-0808">Transferase</keyword>
<dbReference type="FunFam" id="3.90.550.10:FF:000003">
    <property type="entry name" value="2-C-methyl-D-erythritol 4-phosphate cytidylyltransferase"/>
    <property type="match status" value="1"/>
</dbReference>
<dbReference type="AlphaFoldDB" id="A0A6L5X8B4"/>
<evidence type="ECO:0000256" key="4">
    <source>
        <dbReference type="ARBA" id="ARBA00022679"/>
    </source>
</evidence>
<dbReference type="UniPathway" id="UPA00056">
    <property type="reaction ID" value="UER00093"/>
</dbReference>
<dbReference type="Pfam" id="PF01128">
    <property type="entry name" value="IspD"/>
    <property type="match status" value="1"/>
</dbReference>
<dbReference type="Proteomes" id="UP000481852">
    <property type="component" value="Unassembled WGS sequence"/>
</dbReference>
<name>A0A6L5X8B4_9FIRM</name>
<dbReference type="CDD" id="cd02516">
    <property type="entry name" value="CDP-ME_synthetase"/>
    <property type="match status" value="1"/>
</dbReference>
<dbReference type="PANTHER" id="PTHR32125:SF4">
    <property type="entry name" value="2-C-METHYL-D-ERYTHRITOL 4-PHOSPHATE CYTIDYLYLTRANSFERASE, CHLOROPLASTIC"/>
    <property type="match status" value="1"/>
</dbReference>
<comment type="pathway">
    <text evidence="2 7">Isoprenoid biosynthesis; isopentenyl diphosphate biosynthesis via DXP pathway; isopentenyl diphosphate from 1-deoxy-D-xylulose 5-phosphate: step 2/6.</text>
</comment>
<feature type="site" description="Transition state stabilizer" evidence="7">
    <location>
        <position position="16"/>
    </location>
</feature>
<dbReference type="InterPro" id="IPR034683">
    <property type="entry name" value="IspD/TarI"/>
</dbReference>
<organism evidence="8 9">
    <name type="scientific">Porcincola intestinalis</name>
    <dbReference type="NCBI Taxonomy" id="2606632"/>
    <lineage>
        <taxon>Bacteria</taxon>
        <taxon>Bacillati</taxon>
        <taxon>Bacillota</taxon>
        <taxon>Clostridia</taxon>
        <taxon>Lachnospirales</taxon>
        <taxon>Lachnospiraceae</taxon>
        <taxon>Porcincola</taxon>
    </lineage>
</organism>
<dbReference type="NCBIfam" id="TIGR00453">
    <property type="entry name" value="ispD"/>
    <property type="match status" value="1"/>
</dbReference>
<dbReference type="Gene3D" id="3.90.550.10">
    <property type="entry name" value="Spore Coat Polysaccharide Biosynthesis Protein SpsA, Chain A"/>
    <property type="match status" value="1"/>
</dbReference>
<keyword evidence="6 7" id="KW-0414">Isoprene biosynthesis</keyword>
<evidence type="ECO:0000313" key="9">
    <source>
        <dbReference type="Proteomes" id="UP000481852"/>
    </source>
</evidence>
<evidence type="ECO:0000256" key="6">
    <source>
        <dbReference type="ARBA" id="ARBA00023229"/>
    </source>
</evidence>
<dbReference type="GO" id="GO:0050518">
    <property type="term" value="F:2-C-methyl-D-erythritol 4-phosphate cytidylyltransferase activity"/>
    <property type="evidence" value="ECO:0007669"/>
    <property type="project" value="UniProtKB-UniRule"/>
</dbReference>
<keyword evidence="9" id="KW-1185">Reference proteome</keyword>
<dbReference type="InterPro" id="IPR001228">
    <property type="entry name" value="IspD"/>
</dbReference>
<evidence type="ECO:0000256" key="7">
    <source>
        <dbReference type="HAMAP-Rule" id="MF_00108"/>
    </source>
</evidence>
<dbReference type="EMBL" id="VULZ01000013">
    <property type="protein sequence ID" value="MSS15665.1"/>
    <property type="molecule type" value="Genomic_DNA"/>
</dbReference>
<dbReference type="PROSITE" id="PS01295">
    <property type="entry name" value="ISPD"/>
    <property type="match status" value="1"/>
</dbReference>
<dbReference type="EC" id="2.7.7.60" evidence="7"/>
<gene>
    <name evidence="7 8" type="primary">ispD</name>
    <name evidence="8" type="ORF">FYJ35_11570</name>
</gene>
<evidence type="ECO:0000256" key="5">
    <source>
        <dbReference type="ARBA" id="ARBA00022695"/>
    </source>
</evidence>
<keyword evidence="5 7" id="KW-0548">Nucleotidyltransferase</keyword>
<dbReference type="GO" id="GO:0019288">
    <property type="term" value="P:isopentenyl diphosphate biosynthetic process, methylerythritol 4-phosphate pathway"/>
    <property type="evidence" value="ECO:0007669"/>
    <property type="project" value="UniProtKB-UniRule"/>
</dbReference>
<reference evidence="8 9" key="1">
    <citation type="submission" date="2019-08" db="EMBL/GenBank/DDBJ databases">
        <title>In-depth cultivation of the pig gut microbiome towards novel bacterial diversity and tailored functional studies.</title>
        <authorList>
            <person name="Wylensek D."/>
            <person name="Hitch T.C.A."/>
            <person name="Clavel T."/>
        </authorList>
    </citation>
    <scope>NUCLEOTIDE SEQUENCE [LARGE SCALE GENOMIC DNA]</scope>
    <source>
        <strain evidence="8 9">Oil+RF-744-WCA-WT-11</strain>
    </source>
</reference>
<feature type="site" description="Positions MEP for the nucleophilic attack" evidence="7">
    <location>
        <position position="156"/>
    </location>
</feature>
<sequence length="232" mass="25331">MQKNAAVILSAGAGKRMHQSMPKQYLSLCGKPVIAWTIEVFQQSPDIDEIVLVTGPDQVMKCREEIVKRYGLTKVSRIVPGGEERGDSVLCGLHALSDDISCVLIHDGARPLVSQEVIVRAAEAAALYGAAAVAVPARDTVKIVDEQEMVVSTPDRRTLRMMQTPQAFSYPLILAAYEKVFADGVTVTDDAMAAEYAGARVKIVEGDVRNIKITVPQDLLLAELLIKEWKRT</sequence>
<dbReference type="PANTHER" id="PTHR32125">
    <property type="entry name" value="2-C-METHYL-D-ERYTHRITOL 4-PHOSPHATE CYTIDYLYLTRANSFERASE, CHLOROPLASTIC"/>
    <property type="match status" value="1"/>
</dbReference>
<comment type="catalytic activity">
    <reaction evidence="1 7">
        <text>2-C-methyl-D-erythritol 4-phosphate + CTP + H(+) = 4-CDP-2-C-methyl-D-erythritol + diphosphate</text>
        <dbReference type="Rhea" id="RHEA:13429"/>
        <dbReference type="ChEBI" id="CHEBI:15378"/>
        <dbReference type="ChEBI" id="CHEBI:33019"/>
        <dbReference type="ChEBI" id="CHEBI:37563"/>
        <dbReference type="ChEBI" id="CHEBI:57823"/>
        <dbReference type="ChEBI" id="CHEBI:58262"/>
        <dbReference type="EC" id="2.7.7.60"/>
    </reaction>
</comment>
<dbReference type="InterPro" id="IPR029044">
    <property type="entry name" value="Nucleotide-diphossugar_trans"/>
</dbReference>
<dbReference type="HAMAP" id="MF_00108">
    <property type="entry name" value="IspD"/>
    <property type="match status" value="1"/>
</dbReference>
<evidence type="ECO:0000313" key="8">
    <source>
        <dbReference type="EMBL" id="MSS15665.1"/>
    </source>
</evidence>
<proteinExistence type="inferred from homology"/>